<feature type="transmembrane region" description="Helical" evidence="10">
    <location>
        <begin position="125"/>
        <end position="143"/>
    </location>
</feature>
<dbReference type="Pfam" id="PF03116">
    <property type="entry name" value="NQR2_RnfD_RnfE"/>
    <property type="match status" value="1"/>
</dbReference>
<keyword evidence="6 10" id="KW-1278">Translocase</keyword>
<keyword evidence="3 10" id="KW-0285">Flavoprotein</keyword>
<evidence type="ECO:0000256" key="9">
    <source>
        <dbReference type="ARBA" id="ARBA00023136"/>
    </source>
</evidence>
<dbReference type="NCBIfam" id="NF002011">
    <property type="entry name" value="PRK00816.1"/>
    <property type="match status" value="1"/>
</dbReference>
<keyword evidence="2 10" id="KW-0597">Phosphoprotein</keyword>
<evidence type="ECO:0000256" key="5">
    <source>
        <dbReference type="ARBA" id="ARBA00022692"/>
    </source>
</evidence>
<comment type="function">
    <text evidence="10">Part of a membrane-bound complex that couples electron transfer with translocation of ions across the membrane.</text>
</comment>
<sequence length="351" mass="37466">MAFKIASSPHATTHTKTNQVMQRVALCTLPGIAAQWYFFGWGNLIQIAIAAVVALSAEALFVKLRGRPIMGALGDYSALVTAVLIGICMPPLAPWWIVTMGAFFAIVVAKQLYGGLGQNLFNPAMVAYVALLISFPVQMTAWLPPQPLAANVLDLPSTLEMIFLGSNHLGLSMPQLAMGVDGVTMATPLDTLKTDLTLGLTAGESFAKPIFDGNFGAGWVWVNAGFLLGGLMMLKLKVIRWHIPLAVLAALGLSAFMGTMLHPDGTGGLVFHWFSGAAMFGAFFIATDPVTAATSNRGRLIFGALIGLLVYLIRSFGGYPDAFAFAVLLANMCAPMIDYYTRPRTYGHGSE</sequence>
<protein>
    <recommendedName>
        <fullName evidence="10">Ion-translocating oxidoreductase complex subunit D</fullName>
        <ecNumber evidence="10">7.-.-.-</ecNumber>
    </recommendedName>
    <alternativeName>
        <fullName evidence="10">Rnf electron transport complex subunit D</fullName>
    </alternativeName>
</protein>
<dbReference type="HAMAP" id="MF_00462">
    <property type="entry name" value="RsxD_RnfD"/>
    <property type="match status" value="1"/>
</dbReference>
<dbReference type="PANTHER" id="PTHR30578:SF0">
    <property type="entry name" value="ION-TRANSLOCATING OXIDOREDUCTASE COMPLEX SUBUNIT D"/>
    <property type="match status" value="1"/>
</dbReference>
<keyword evidence="10" id="KW-1003">Cell membrane</keyword>
<evidence type="ECO:0000313" key="11">
    <source>
        <dbReference type="EMBL" id="SDK33003.1"/>
    </source>
</evidence>
<organism evidence="11 12">
    <name type="scientific">Ferrimonas sediminum</name>
    <dbReference type="NCBI Taxonomy" id="718193"/>
    <lineage>
        <taxon>Bacteria</taxon>
        <taxon>Pseudomonadati</taxon>
        <taxon>Pseudomonadota</taxon>
        <taxon>Gammaproteobacteria</taxon>
        <taxon>Alteromonadales</taxon>
        <taxon>Ferrimonadaceae</taxon>
        <taxon>Ferrimonas</taxon>
    </lineage>
</organism>
<comment type="similarity">
    <text evidence="10">Belongs to the NqrB/RnfD family.</text>
</comment>
<dbReference type="NCBIfam" id="TIGR01946">
    <property type="entry name" value="rnfD"/>
    <property type="match status" value="1"/>
</dbReference>
<evidence type="ECO:0000256" key="2">
    <source>
        <dbReference type="ARBA" id="ARBA00022553"/>
    </source>
</evidence>
<keyword evidence="7 10" id="KW-0249">Electron transport</keyword>
<keyword evidence="1 10" id="KW-0813">Transport</keyword>
<keyword evidence="5 10" id="KW-0812">Transmembrane</keyword>
<dbReference type="Proteomes" id="UP000199527">
    <property type="component" value="Unassembled WGS sequence"/>
</dbReference>
<dbReference type="OrthoDB" id="9776359at2"/>
<dbReference type="PANTHER" id="PTHR30578">
    <property type="entry name" value="ELECTRON TRANSPORT COMPLEX PROTEIN RNFD"/>
    <property type="match status" value="1"/>
</dbReference>
<reference evidence="12" key="1">
    <citation type="submission" date="2016-10" db="EMBL/GenBank/DDBJ databases">
        <authorList>
            <person name="Varghese N."/>
            <person name="Submissions S."/>
        </authorList>
    </citation>
    <scope>NUCLEOTIDE SEQUENCE [LARGE SCALE GENOMIC DNA]</scope>
    <source>
        <strain evidence="12">DSM 23317</strain>
    </source>
</reference>
<keyword evidence="9 10" id="KW-0472">Membrane</keyword>
<feature type="transmembrane region" description="Helical" evidence="10">
    <location>
        <begin position="267"/>
        <end position="286"/>
    </location>
</feature>
<dbReference type="GO" id="GO:0055085">
    <property type="term" value="P:transmembrane transport"/>
    <property type="evidence" value="ECO:0007669"/>
    <property type="project" value="InterPro"/>
</dbReference>
<name>A0A1G9B0K4_9GAMM</name>
<comment type="subunit">
    <text evidence="10">The complex is composed of six subunits: RnfA, RnfB, RnfC, RnfD, RnfE and RnfG.</text>
</comment>
<feature type="transmembrane region" description="Helical" evidence="10">
    <location>
        <begin position="241"/>
        <end position="261"/>
    </location>
</feature>
<accession>A0A1G9B0K4</accession>
<comment type="cofactor">
    <cofactor evidence="10">
        <name>FMN</name>
        <dbReference type="ChEBI" id="CHEBI:58210"/>
    </cofactor>
</comment>
<keyword evidence="10" id="KW-0997">Cell inner membrane</keyword>
<evidence type="ECO:0000256" key="7">
    <source>
        <dbReference type="ARBA" id="ARBA00022982"/>
    </source>
</evidence>
<dbReference type="EC" id="7.-.-.-" evidence="10"/>
<evidence type="ECO:0000256" key="3">
    <source>
        <dbReference type="ARBA" id="ARBA00022630"/>
    </source>
</evidence>
<dbReference type="GO" id="GO:0022900">
    <property type="term" value="P:electron transport chain"/>
    <property type="evidence" value="ECO:0007669"/>
    <property type="project" value="UniProtKB-UniRule"/>
</dbReference>
<dbReference type="GO" id="GO:0005886">
    <property type="term" value="C:plasma membrane"/>
    <property type="evidence" value="ECO:0007669"/>
    <property type="project" value="UniProtKB-SubCell"/>
</dbReference>
<dbReference type="InterPro" id="IPR004338">
    <property type="entry name" value="NqrB/RnfD"/>
</dbReference>
<keyword evidence="4 10" id="KW-0288">FMN</keyword>
<dbReference type="EMBL" id="FNEM01000026">
    <property type="protein sequence ID" value="SDK33003.1"/>
    <property type="molecule type" value="Genomic_DNA"/>
</dbReference>
<evidence type="ECO:0000256" key="1">
    <source>
        <dbReference type="ARBA" id="ARBA00022448"/>
    </source>
</evidence>
<evidence type="ECO:0000256" key="4">
    <source>
        <dbReference type="ARBA" id="ARBA00022643"/>
    </source>
</evidence>
<comment type="subcellular location">
    <subcellularLocation>
        <location evidence="10">Cell inner membrane</location>
        <topology evidence="10">Multi-pass membrane protein</topology>
    </subcellularLocation>
</comment>
<feature type="modified residue" description="FMN phosphoryl threonine" evidence="10">
    <location>
        <position position="187"/>
    </location>
</feature>
<evidence type="ECO:0000256" key="6">
    <source>
        <dbReference type="ARBA" id="ARBA00022967"/>
    </source>
</evidence>
<evidence type="ECO:0000256" key="10">
    <source>
        <dbReference type="HAMAP-Rule" id="MF_00462"/>
    </source>
</evidence>
<keyword evidence="12" id="KW-1185">Reference proteome</keyword>
<dbReference type="RefSeq" id="WP_090368332.1">
    <property type="nucleotide sequence ID" value="NZ_FNEM01000026.1"/>
</dbReference>
<proteinExistence type="inferred from homology"/>
<feature type="transmembrane region" description="Helical" evidence="10">
    <location>
        <begin position="215"/>
        <end position="234"/>
    </location>
</feature>
<keyword evidence="8 10" id="KW-1133">Transmembrane helix</keyword>
<feature type="transmembrane region" description="Helical" evidence="10">
    <location>
        <begin position="298"/>
        <end position="316"/>
    </location>
</feature>
<evidence type="ECO:0000256" key="8">
    <source>
        <dbReference type="ARBA" id="ARBA00022989"/>
    </source>
</evidence>
<evidence type="ECO:0000313" key="12">
    <source>
        <dbReference type="Proteomes" id="UP000199527"/>
    </source>
</evidence>
<dbReference type="AlphaFoldDB" id="A0A1G9B0K4"/>
<feature type="transmembrane region" description="Helical" evidence="10">
    <location>
        <begin position="322"/>
        <end position="341"/>
    </location>
</feature>
<feature type="transmembrane region" description="Helical" evidence="10">
    <location>
        <begin position="44"/>
        <end position="62"/>
    </location>
</feature>
<gene>
    <name evidence="10" type="primary">rnfD</name>
    <name evidence="11" type="ORF">SAMN04488540_12620</name>
</gene>
<dbReference type="InterPro" id="IPR011303">
    <property type="entry name" value="RnfD_bac"/>
</dbReference>